<proteinExistence type="predicted"/>
<protein>
    <submittedName>
        <fullName evidence="1">Uncharacterized protein</fullName>
    </submittedName>
</protein>
<dbReference type="Proteomes" id="UP000286931">
    <property type="component" value="Unassembled WGS sequence"/>
</dbReference>
<keyword evidence="2" id="KW-1185">Reference proteome</keyword>
<organism evidence="1 2">
    <name type="scientific">Embleya hyalina</name>
    <dbReference type="NCBI Taxonomy" id="516124"/>
    <lineage>
        <taxon>Bacteria</taxon>
        <taxon>Bacillati</taxon>
        <taxon>Actinomycetota</taxon>
        <taxon>Actinomycetes</taxon>
        <taxon>Kitasatosporales</taxon>
        <taxon>Streptomycetaceae</taxon>
        <taxon>Embleya</taxon>
    </lineage>
</organism>
<evidence type="ECO:0000313" key="2">
    <source>
        <dbReference type="Proteomes" id="UP000286931"/>
    </source>
</evidence>
<sequence>MYSQHSIAGHRRSPRPTVEMTYGLACTMCGHDLRAPADKPAPDAVPVGHVEERQTFACRGVCARLASGSADGIAEEPVSLAERIAAFPTA</sequence>
<dbReference type="AlphaFoldDB" id="A0A401YG00"/>
<dbReference type="OrthoDB" id="4228134at2"/>
<name>A0A401YG00_9ACTN</name>
<evidence type="ECO:0000313" key="1">
    <source>
        <dbReference type="EMBL" id="GCD93490.1"/>
    </source>
</evidence>
<reference evidence="1 2" key="1">
    <citation type="submission" date="2018-12" db="EMBL/GenBank/DDBJ databases">
        <title>Draft genome sequence of Embleya hyalina NBRC 13850T.</title>
        <authorList>
            <person name="Komaki H."/>
            <person name="Hosoyama A."/>
            <person name="Kimura A."/>
            <person name="Ichikawa N."/>
            <person name="Tamura T."/>
        </authorList>
    </citation>
    <scope>NUCLEOTIDE SEQUENCE [LARGE SCALE GENOMIC DNA]</scope>
    <source>
        <strain evidence="1 2">NBRC 13850</strain>
    </source>
</reference>
<gene>
    <name evidence="1" type="ORF">EHYA_01134</name>
</gene>
<dbReference type="RefSeq" id="WP_126635777.1">
    <property type="nucleotide sequence ID" value="NZ_BIFH01000014.1"/>
</dbReference>
<accession>A0A401YG00</accession>
<comment type="caution">
    <text evidence="1">The sequence shown here is derived from an EMBL/GenBank/DDBJ whole genome shotgun (WGS) entry which is preliminary data.</text>
</comment>
<dbReference type="EMBL" id="BIFH01000014">
    <property type="protein sequence ID" value="GCD93490.1"/>
    <property type="molecule type" value="Genomic_DNA"/>
</dbReference>